<protein>
    <submittedName>
        <fullName evidence="2">Terminase B</fullName>
    </submittedName>
</protein>
<accession>A0AAP6V7A4</accession>
<gene>
    <name evidence="2" type="ORF">GTI81_13735</name>
</gene>
<dbReference type="Gene3D" id="3.30.420.240">
    <property type="match status" value="1"/>
</dbReference>
<comment type="caution">
    <text evidence="2">The sequence shown here is derived from an EMBL/GenBank/DDBJ whole genome shotgun (WGS) entry which is preliminary data.</text>
</comment>
<dbReference type="AlphaFoldDB" id="A0AAP6V7A4"/>
<dbReference type="SUPFAM" id="SSF52540">
    <property type="entry name" value="P-loop containing nucleoside triphosphate hydrolases"/>
    <property type="match status" value="1"/>
</dbReference>
<evidence type="ECO:0000313" key="2">
    <source>
        <dbReference type="EMBL" id="MXS53762.1"/>
    </source>
</evidence>
<name>A0AAP6V7A4_ENTFL</name>
<dbReference type="InterPro" id="IPR035412">
    <property type="entry name" value="Terminase_L_N"/>
</dbReference>
<dbReference type="Gene3D" id="3.40.50.300">
    <property type="entry name" value="P-loop containing nucleotide triphosphate hydrolases"/>
    <property type="match status" value="1"/>
</dbReference>
<feature type="domain" description="Phage terminase large subunit N-terminal" evidence="1">
    <location>
        <begin position="55"/>
        <end position="241"/>
    </location>
</feature>
<reference evidence="2 3" key="1">
    <citation type="submission" date="2019-04" db="EMBL/GenBank/DDBJ databases">
        <title>Step-wise assembly of the neonatal virome modulated by breast feeding.</title>
        <authorList>
            <person name="Liang G."/>
            <person name="Bushman F."/>
        </authorList>
    </citation>
    <scope>NUCLEOTIDE SEQUENCE [LARGE SCALE GENOMIC DNA]</scope>
    <source>
        <strain evidence="2 3">E3754</strain>
    </source>
</reference>
<organism evidence="2 3">
    <name type="scientific">Enterococcus faecalis</name>
    <name type="common">Streptococcus faecalis</name>
    <dbReference type="NCBI Taxonomy" id="1351"/>
    <lineage>
        <taxon>Bacteria</taxon>
        <taxon>Bacillati</taxon>
        <taxon>Bacillota</taxon>
        <taxon>Bacilli</taxon>
        <taxon>Lactobacillales</taxon>
        <taxon>Enterococcaceae</taxon>
        <taxon>Enterococcus</taxon>
    </lineage>
</organism>
<dbReference type="EMBL" id="WVTJ01000035">
    <property type="protein sequence ID" value="MXS53762.1"/>
    <property type="molecule type" value="Genomic_DNA"/>
</dbReference>
<evidence type="ECO:0000259" key="1">
    <source>
        <dbReference type="Pfam" id="PF04466"/>
    </source>
</evidence>
<evidence type="ECO:0000313" key="3">
    <source>
        <dbReference type="Proteomes" id="UP000429730"/>
    </source>
</evidence>
<dbReference type="RefSeq" id="WP_002389107.1">
    <property type="nucleotide sequence ID" value="NZ_CABGHL010000010.1"/>
</dbReference>
<dbReference type="InterPro" id="IPR027417">
    <property type="entry name" value="P-loop_NTPase"/>
</dbReference>
<sequence length="484" mass="54501">MNKEFIPFADIGAAIDYYYDKPVAFCQDILHLDPDEWQDKVLDDLAKFPKVSVRSGQGVGKTALEAGAILWFLTCRPYAKVIATAPTMKQLYDVLWAEVAKWLNNSLIKDLLKWTKTKIYMVGDSERWFATARTATKPENMQGFHEDHMLIVVDEASGVADPIMEAILGTLSGFDNKLLMCGNPNNIEGVFYDSHNTDRDKYRTHKVSSYDSKRTNKENIQMLIDKYGENSDVARVRIYGEFPKGALDSFISLEIVEFAKDINISDSELKHVREGHIGVDVARFGDDSTIVFPRIGAKALPFEKYSKQDTMQTTGRVLKAAKRMMDDYPTIKKVFIKVDDTGVGGGVTDRLKEVISDEKLPYEVIPVNNGESSTDDYYANKGTQIWGDVKELLEQNISNSINGQGPTIELPDNANLIKELSTRKFKMTSNGKIRLESKEDMKKRNVGSPDIADALTLAFYEPFRPEPINVKKAINTFKKLGLSR</sequence>
<dbReference type="Proteomes" id="UP000429730">
    <property type="component" value="Unassembled WGS sequence"/>
</dbReference>
<proteinExistence type="predicted"/>
<dbReference type="Pfam" id="PF04466">
    <property type="entry name" value="Terminase_3"/>
    <property type="match status" value="1"/>
</dbReference>